<evidence type="ECO:0000313" key="4">
    <source>
        <dbReference type="Proteomes" id="UP000027265"/>
    </source>
</evidence>
<dbReference type="STRING" id="933084.A0A067QDC4"/>
<feature type="compositionally biased region" description="Gly residues" evidence="2">
    <location>
        <begin position="719"/>
        <end position="728"/>
    </location>
</feature>
<dbReference type="HOGENOM" id="CLU_350230_0_0_1"/>
<name>A0A067QDC4_9AGAM</name>
<feature type="compositionally biased region" description="Basic and acidic residues" evidence="2">
    <location>
        <begin position="749"/>
        <end position="760"/>
    </location>
</feature>
<dbReference type="AlphaFoldDB" id="A0A067QDC4"/>
<dbReference type="Proteomes" id="UP000027265">
    <property type="component" value="Unassembled WGS sequence"/>
</dbReference>
<gene>
    <name evidence="3" type="ORF">JAAARDRAFT_28581</name>
</gene>
<dbReference type="PANTHER" id="PTHR13037">
    <property type="entry name" value="FORMIN"/>
    <property type="match status" value="1"/>
</dbReference>
<evidence type="ECO:0000256" key="2">
    <source>
        <dbReference type="SAM" id="MobiDB-lite"/>
    </source>
</evidence>
<dbReference type="EMBL" id="KL197709">
    <property type="protein sequence ID" value="KDQ64924.1"/>
    <property type="molecule type" value="Genomic_DNA"/>
</dbReference>
<feature type="region of interest" description="Disordered" evidence="2">
    <location>
        <begin position="400"/>
        <end position="578"/>
    </location>
</feature>
<feature type="compositionally biased region" description="Basic and acidic residues" evidence="2">
    <location>
        <begin position="488"/>
        <end position="497"/>
    </location>
</feature>
<dbReference type="InParanoid" id="A0A067QDC4"/>
<feature type="region of interest" description="Disordered" evidence="2">
    <location>
        <begin position="151"/>
        <end position="243"/>
    </location>
</feature>
<feature type="compositionally biased region" description="Low complexity" evidence="2">
    <location>
        <begin position="703"/>
        <end position="712"/>
    </location>
</feature>
<reference evidence="4" key="1">
    <citation type="journal article" date="2014" name="Proc. Natl. Acad. Sci. U.S.A.">
        <title>Extensive sampling of basidiomycete genomes demonstrates inadequacy of the white-rot/brown-rot paradigm for wood decay fungi.</title>
        <authorList>
            <person name="Riley R."/>
            <person name="Salamov A.A."/>
            <person name="Brown D.W."/>
            <person name="Nagy L.G."/>
            <person name="Floudas D."/>
            <person name="Held B.W."/>
            <person name="Levasseur A."/>
            <person name="Lombard V."/>
            <person name="Morin E."/>
            <person name="Otillar R."/>
            <person name="Lindquist E.A."/>
            <person name="Sun H."/>
            <person name="LaButti K.M."/>
            <person name="Schmutz J."/>
            <person name="Jabbour D."/>
            <person name="Luo H."/>
            <person name="Baker S.E."/>
            <person name="Pisabarro A.G."/>
            <person name="Walton J.D."/>
            <person name="Blanchette R.A."/>
            <person name="Henrissat B."/>
            <person name="Martin F."/>
            <person name="Cullen D."/>
            <person name="Hibbett D.S."/>
            <person name="Grigoriev I.V."/>
        </authorList>
    </citation>
    <scope>NUCLEOTIDE SEQUENCE [LARGE SCALE GENOMIC DNA]</scope>
    <source>
        <strain evidence="4">MUCL 33604</strain>
    </source>
</reference>
<protein>
    <submittedName>
        <fullName evidence="3">Uncharacterized protein</fullName>
    </submittedName>
</protein>
<sequence>MAGIYGYSPNAAPNVVPITQYSPNPQPAYLPAQAAPVGYAQPQVQYAPQPGYASPQPPPVQYAPQPGPPQVGVAYAPPPSPQPQHAQVQQQITPGTITYTTSVGTDGRVVYHPFKAVAASYQTPQGIVNGIQWIPAEATQVLPAGATPATSDFAASWNRNPSESEKVRDWQREEDKRRKREEKEASKRVHQWEKDRRDRERAEDREQRELREARDRDAASRNRRKNSVSFSPAAPNIIGGRASPVPGYAGGGYGGGIRAPSPVPGGGIYGGAGRAPSPVPGGGIYGGAGRAPSPVPGGGIYGGAGRAPSPVPGGGIYGGSGRVPSPVPGGGIYGGVARSASPVPGGGIYGGAGRAPSPVPGGGIYGGQARGNASPIPGYAPGVYAGGVGADLERRFEDMSFEQHRSSSTVYSAERTRNMTHSAPPPQQDRRGSMYGTAGGGAGVYGAAPQSSSVTAPYPGTYPPSPSRPEAVLHGGYHNTGYSTSDARPSEAFRNPDRPSSPYPAHDMSISSRPGVYPPGHVLEGQPIRPPSRGPPVAPGGYPRSPNMRAGSVSGYDQPPSQQEGALGVPEGFGRPPNMAHPYTPFDIMRVLDLDEFLDGVMPRFPITLSTHDVYNEDWMRLMQDLSMAWSRRLPIPDVARTQQVPKRTAVAAEIVDTWNAMFFTPRGVEVVLYKGHERRSGANAGTVDHHLPGFDVNPADISTSESDSSNSDSEDEGYGYGEQGGVYGRQADPRQAEIRDAKRRRKDKKEEQKRKEKEKKLRRKVKEKEKAYTLYITSVEPRASPMAAGGYETTGW</sequence>
<dbReference type="OrthoDB" id="3248421at2759"/>
<evidence type="ECO:0000256" key="1">
    <source>
        <dbReference type="ARBA" id="ARBA00022581"/>
    </source>
</evidence>
<proteinExistence type="predicted"/>
<accession>A0A067QDC4</accession>
<evidence type="ECO:0000313" key="3">
    <source>
        <dbReference type="EMBL" id="KDQ64924.1"/>
    </source>
</evidence>
<dbReference type="PANTHER" id="PTHR13037:SF24">
    <property type="entry name" value="POLYCOMB PROTEIN PCL-RELATED"/>
    <property type="match status" value="1"/>
</dbReference>
<keyword evidence="1" id="KW-0945">Host-virus interaction</keyword>
<feature type="compositionally biased region" description="Basic and acidic residues" evidence="2">
    <location>
        <begin position="162"/>
        <end position="220"/>
    </location>
</feature>
<feature type="compositionally biased region" description="Basic and acidic residues" evidence="2">
    <location>
        <begin position="732"/>
        <end position="741"/>
    </location>
</feature>
<keyword evidence="4" id="KW-1185">Reference proteome</keyword>
<feature type="compositionally biased region" description="Pro residues" evidence="2">
    <location>
        <begin position="528"/>
        <end position="538"/>
    </location>
</feature>
<feature type="region of interest" description="Disordered" evidence="2">
    <location>
        <begin position="684"/>
        <end position="766"/>
    </location>
</feature>
<feature type="compositionally biased region" description="Low complexity" evidence="2">
    <location>
        <begin position="45"/>
        <end position="54"/>
    </location>
</feature>
<organism evidence="3 4">
    <name type="scientific">Jaapia argillacea MUCL 33604</name>
    <dbReference type="NCBI Taxonomy" id="933084"/>
    <lineage>
        <taxon>Eukaryota</taxon>
        <taxon>Fungi</taxon>
        <taxon>Dikarya</taxon>
        <taxon>Basidiomycota</taxon>
        <taxon>Agaricomycotina</taxon>
        <taxon>Agaricomycetes</taxon>
        <taxon>Agaricomycetidae</taxon>
        <taxon>Jaapiales</taxon>
        <taxon>Jaapiaceae</taxon>
        <taxon>Jaapia</taxon>
    </lineage>
</organism>
<feature type="region of interest" description="Disordered" evidence="2">
    <location>
        <begin position="45"/>
        <end position="90"/>
    </location>
</feature>
<feature type="compositionally biased region" description="Pro residues" evidence="2">
    <location>
        <begin position="55"/>
        <end position="69"/>
    </location>
</feature>